<gene>
    <name evidence="1" type="ORF">JCM15093_3238</name>
</gene>
<organism evidence="1 2">
    <name type="scientific">Bacteroides graminisolvens DSM 19988 = JCM 15093</name>
    <dbReference type="NCBI Taxonomy" id="1121097"/>
    <lineage>
        <taxon>Bacteria</taxon>
        <taxon>Pseudomonadati</taxon>
        <taxon>Bacteroidota</taxon>
        <taxon>Bacteroidia</taxon>
        <taxon>Bacteroidales</taxon>
        <taxon>Bacteroidaceae</taxon>
        <taxon>Bacteroides</taxon>
    </lineage>
</organism>
<evidence type="ECO:0000313" key="2">
    <source>
        <dbReference type="Proteomes" id="UP000027601"/>
    </source>
</evidence>
<evidence type="ECO:0000313" key="1">
    <source>
        <dbReference type="EMBL" id="GAK37948.1"/>
    </source>
</evidence>
<dbReference type="AlphaFoldDB" id="A0A069D4Y9"/>
<keyword evidence="2" id="KW-1185">Reference proteome</keyword>
<sequence>MLEGQELDKFYIFSRKFKKFSTMNILDLKAKAEKIIDDIKNNGVYLKENT</sequence>
<proteinExistence type="predicted"/>
<protein>
    <submittedName>
        <fullName evidence="1">Uncharacterized protein</fullName>
    </submittedName>
</protein>
<accession>A0A069D4Y9</accession>
<comment type="caution">
    <text evidence="1">The sequence shown here is derived from an EMBL/GenBank/DDBJ whole genome shotgun (WGS) entry which is preliminary data.</text>
</comment>
<dbReference type="EMBL" id="BAJS01000033">
    <property type="protein sequence ID" value="GAK37948.1"/>
    <property type="molecule type" value="Genomic_DNA"/>
</dbReference>
<name>A0A069D4Y9_9BACE</name>
<dbReference type="Proteomes" id="UP000027601">
    <property type="component" value="Unassembled WGS sequence"/>
</dbReference>
<reference evidence="1 2" key="1">
    <citation type="journal article" date="2015" name="Microbes Environ.">
        <title>Distribution and evolution of nitrogen fixation genes in the phylum bacteroidetes.</title>
        <authorList>
            <person name="Inoue J."/>
            <person name="Oshima K."/>
            <person name="Suda W."/>
            <person name="Sakamoto M."/>
            <person name="Iino T."/>
            <person name="Noda S."/>
            <person name="Hongoh Y."/>
            <person name="Hattori M."/>
            <person name="Ohkuma M."/>
        </authorList>
    </citation>
    <scope>NUCLEOTIDE SEQUENCE [LARGE SCALE GENOMIC DNA]</scope>
    <source>
        <strain evidence="1 2">JCM 15093</strain>
    </source>
</reference>